<protein>
    <submittedName>
        <fullName evidence="7">Sarcospan</fullName>
    </submittedName>
</protein>
<dbReference type="GO" id="GO:0016010">
    <property type="term" value="C:dystrophin-associated glycoprotein complex"/>
    <property type="evidence" value="ECO:0007669"/>
    <property type="project" value="InterPro"/>
</dbReference>
<evidence type="ECO:0000313" key="7">
    <source>
        <dbReference type="EMBL" id="KAJ8046865.1"/>
    </source>
</evidence>
<proteinExistence type="predicted"/>
<evidence type="ECO:0000313" key="8">
    <source>
        <dbReference type="Proteomes" id="UP001152320"/>
    </source>
</evidence>
<evidence type="ECO:0000256" key="2">
    <source>
        <dbReference type="ARBA" id="ARBA00022692"/>
    </source>
</evidence>
<feature type="transmembrane region" description="Helical" evidence="6">
    <location>
        <begin position="239"/>
        <end position="261"/>
    </location>
</feature>
<feature type="region of interest" description="Disordered" evidence="5">
    <location>
        <begin position="1"/>
        <end position="32"/>
    </location>
</feature>
<feature type="region of interest" description="Disordered" evidence="5">
    <location>
        <begin position="297"/>
        <end position="323"/>
    </location>
</feature>
<accession>A0A9Q1CLG9</accession>
<dbReference type="InterPro" id="IPR007237">
    <property type="entry name" value="CD20-like"/>
</dbReference>
<evidence type="ECO:0000256" key="4">
    <source>
        <dbReference type="ARBA" id="ARBA00023136"/>
    </source>
</evidence>
<feature type="transmembrane region" description="Helical" evidence="6">
    <location>
        <begin position="123"/>
        <end position="142"/>
    </location>
</feature>
<evidence type="ECO:0000256" key="3">
    <source>
        <dbReference type="ARBA" id="ARBA00022989"/>
    </source>
</evidence>
<feature type="transmembrane region" description="Helical" evidence="6">
    <location>
        <begin position="86"/>
        <end position="111"/>
    </location>
</feature>
<name>A0A9Q1CLG9_HOLLE</name>
<dbReference type="PANTHER" id="PTHR15260:SF1">
    <property type="entry name" value="SARCOSPAN"/>
    <property type="match status" value="1"/>
</dbReference>
<dbReference type="GO" id="GO:0042383">
    <property type="term" value="C:sarcolemma"/>
    <property type="evidence" value="ECO:0007669"/>
    <property type="project" value="TreeGrafter"/>
</dbReference>
<comment type="subcellular location">
    <subcellularLocation>
        <location evidence="1">Membrane</location>
        <topology evidence="1">Multi-pass membrane protein</topology>
    </subcellularLocation>
</comment>
<dbReference type="EMBL" id="JAIZAY010000002">
    <property type="protein sequence ID" value="KAJ8046865.1"/>
    <property type="molecule type" value="Genomic_DNA"/>
</dbReference>
<feature type="compositionally biased region" description="Polar residues" evidence="5">
    <location>
        <begin position="301"/>
        <end position="311"/>
    </location>
</feature>
<dbReference type="Pfam" id="PF04103">
    <property type="entry name" value="CD20"/>
    <property type="match status" value="1"/>
</dbReference>
<dbReference type="AlphaFoldDB" id="A0A9Q1CLG9"/>
<evidence type="ECO:0000256" key="5">
    <source>
        <dbReference type="SAM" id="MobiDB-lite"/>
    </source>
</evidence>
<keyword evidence="3 6" id="KW-1133">Transmembrane helix</keyword>
<gene>
    <name evidence="7" type="ORF">HOLleu_05689</name>
</gene>
<comment type="caution">
    <text evidence="7">The sequence shown here is derived from an EMBL/GenBank/DDBJ whole genome shotgun (WGS) entry which is preliminary data.</text>
</comment>
<dbReference type="PANTHER" id="PTHR15260">
    <property type="entry name" value="SARCOSPAN"/>
    <property type="match status" value="1"/>
</dbReference>
<feature type="compositionally biased region" description="Polar residues" evidence="5">
    <location>
        <begin position="1"/>
        <end position="15"/>
    </location>
</feature>
<dbReference type="InterPro" id="IPR030429">
    <property type="entry name" value="Sarcospan"/>
</dbReference>
<evidence type="ECO:0000256" key="1">
    <source>
        <dbReference type="ARBA" id="ARBA00004141"/>
    </source>
</evidence>
<keyword evidence="2 6" id="KW-0812">Transmembrane</keyword>
<feature type="compositionally biased region" description="Basic and acidic residues" evidence="5">
    <location>
        <begin position="312"/>
        <end position="323"/>
    </location>
</feature>
<organism evidence="7 8">
    <name type="scientific">Holothuria leucospilota</name>
    <name type="common">Black long sea cucumber</name>
    <name type="synonym">Mertensiothuria leucospilota</name>
    <dbReference type="NCBI Taxonomy" id="206669"/>
    <lineage>
        <taxon>Eukaryota</taxon>
        <taxon>Metazoa</taxon>
        <taxon>Echinodermata</taxon>
        <taxon>Eleutherozoa</taxon>
        <taxon>Echinozoa</taxon>
        <taxon>Holothuroidea</taxon>
        <taxon>Aspidochirotacea</taxon>
        <taxon>Aspidochirotida</taxon>
        <taxon>Holothuriidae</taxon>
        <taxon>Holothuria</taxon>
    </lineage>
</organism>
<dbReference type="OrthoDB" id="10027693at2759"/>
<keyword evidence="4 6" id="KW-0472">Membrane</keyword>
<sequence>MPDYDGSNSSRSTGPAMSFPRTSRSSRSSSLPELRYFHPDQSVSTPLKELSEQGDNGSTQIHFPVSEPMSADSGNRNQKYMLDCCSLPMVLVTLQILVGFTIVVVAITMLLMTPSVWHRDAPYWAGIVLLLTGGIGLYFNAIKRGIYERSRRGVFIKIAFFTLSVVCLFVNSIASAFCGIQTRLVSTILSTSEPEDKPCRRVEKDCICRRTTNNEFIREHVYEDILDCESFLINLRTYMYIQCALNAIGAIASFMAAMLMWRRRYAEFHSGLRFYSYSAALPSRPWEDRHKPHYMDGDKLTNGTIPNGHTSVHTEHLDTTPHR</sequence>
<feature type="transmembrane region" description="Helical" evidence="6">
    <location>
        <begin position="154"/>
        <end position="177"/>
    </location>
</feature>
<keyword evidence="8" id="KW-1185">Reference proteome</keyword>
<dbReference type="Proteomes" id="UP001152320">
    <property type="component" value="Chromosome 2"/>
</dbReference>
<evidence type="ECO:0000256" key="6">
    <source>
        <dbReference type="SAM" id="Phobius"/>
    </source>
</evidence>
<reference evidence="7" key="1">
    <citation type="submission" date="2021-10" db="EMBL/GenBank/DDBJ databases">
        <title>Tropical sea cucumber genome reveals ecological adaptation and Cuvierian tubules defense mechanism.</title>
        <authorList>
            <person name="Chen T."/>
        </authorList>
    </citation>
    <scope>NUCLEOTIDE SEQUENCE</scope>
    <source>
        <strain evidence="7">Nanhai2018</strain>
        <tissue evidence="7">Muscle</tissue>
    </source>
</reference>